<dbReference type="PANTHER" id="PTHR19375">
    <property type="entry name" value="HEAT SHOCK PROTEIN 70KDA"/>
    <property type="match status" value="1"/>
</dbReference>
<protein>
    <submittedName>
        <fullName evidence="5">Molecular chaperone HscC</fullName>
    </submittedName>
</protein>
<sequence length="570" mass="62901">MIVGIDLGTTNSLVAAWRHGQSVLIPNSLGEVLTPSCISIDEDGTVLVGRAARERLQTHPERTAAVFKRYMGSDRTLRLGQHDFRPEELSALVLKSLKADAEAVLGEPVTEAVITVPAYFSDAQRKATRAAGQLAGLRVDRLLNEPTAAALAYGMHRMGTETRFLVFDLGGGTFDVSILELFEGVMEVRASAGDNFLGGEDFVNCLVDLFFERKALPGSLRKDALFMQRMAGQAEAAKCELSGRARTSMSVRVDEETLTLALDEPMLEQASAALLKRLRTPVERALRDANLRGGQLDNVVLAGGATRMPMIRRLVASMFGRLPAIDFNPDEVVALGAAVQAGLKARDAALKEVVMTDVSPYSLGVEISRRLSGTIAVHGHFDPIIERNTPVPVSRVKTYLPATRGQQFVDLNIFQGEARMVKENVHLGRLRVEMPRGAMDDAGVEVRFTYDVNGLLQVEATLRKTRQTSSLVIEGNPGLLTEREIAERLRALCELKIHPRDTLENRTLMARAERVYQQLRGEVREWLGVQITTFEHALAGQQQRAIALMQRQLEDHLNRIERDGYIMDTD</sequence>
<keyword evidence="3 4" id="KW-0067">ATP-binding</keyword>
<evidence type="ECO:0000313" key="6">
    <source>
        <dbReference type="Proteomes" id="UP001363010"/>
    </source>
</evidence>
<accession>A0ABU8W224</accession>
<dbReference type="Gene3D" id="3.30.420.40">
    <property type="match status" value="2"/>
</dbReference>
<keyword evidence="2 4" id="KW-0547">Nucleotide-binding</keyword>
<dbReference type="InterPro" id="IPR018181">
    <property type="entry name" value="Heat_shock_70_CS"/>
</dbReference>
<dbReference type="Gene3D" id="3.90.640.10">
    <property type="entry name" value="Actin, Chain A, domain 4"/>
    <property type="match status" value="1"/>
</dbReference>
<keyword evidence="6" id="KW-1185">Reference proteome</keyword>
<reference evidence="5 6" key="1">
    <citation type="submission" date="2024-03" db="EMBL/GenBank/DDBJ databases">
        <title>Novel species of the genus Variovorax.</title>
        <authorList>
            <person name="Liu Q."/>
            <person name="Xin Y.-H."/>
        </authorList>
    </citation>
    <scope>NUCLEOTIDE SEQUENCE [LARGE SCALE GENOMIC DNA]</scope>
    <source>
        <strain evidence="5 6">KACC 18501</strain>
    </source>
</reference>
<dbReference type="Pfam" id="PF00012">
    <property type="entry name" value="HSP70"/>
    <property type="match status" value="2"/>
</dbReference>
<organism evidence="5 6">
    <name type="scientific">Variovorax humicola</name>
    <dbReference type="NCBI Taxonomy" id="1769758"/>
    <lineage>
        <taxon>Bacteria</taxon>
        <taxon>Pseudomonadati</taxon>
        <taxon>Pseudomonadota</taxon>
        <taxon>Betaproteobacteria</taxon>
        <taxon>Burkholderiales</taxon>
        <taxon>Comamonadaceae</taxon>
        <taxon>Variovorax</taxon>
    </lineage>
</organism>
<dbReference type="Proteomes" id="UP001363010">
    <property type="component" value="Unassembled WGS sequence"/>
</dbReference>
<dbReference type="InterPro" id="IPR043129">
    <property type="entry name" value="ATPase_NBD"/>
</dbReference>
<dbReference type="PRINTS" id="PR00301">
    <property type="entry name" value="HEATSHOCK70"/>
</dbReference>
<evidence type="ECO:0000256" key="2">
    <source>
        <dbReference type="ARBA" id="ARBA00022741"/>
    </source>
</evidence>
<dbReference type="PROSITE" id="PS00329">
    <property type="entry name" value="HSP70_2"/>
    <property type="match status" value="1"/>
</dbReference>
<dbReference type="SUPFAM" id="SSF100920">
    <property type="entry name" value="Heat shock protein 70kD (HSP70), peptide-binding domain"/>
    <property type="match status" value="1"/>
</dbReference>
<dbReference type="PROSITE" id="PS00297">
    <property type="entry name" value="HSP70_1"/>
    <property type="match status" value="1"/>
</dbReference>
<dbReference type="SUPFAM" id="SSF53067">
    <property type="entry name" value="Actin-like ATPase domain"/>
    <property type="match status" value="2"/>
</dbReference>
<comment type="caution">
    <text evidence="5">The sequence shown here is derived from an EMBL/GenBank/DDBJ whole genome shotgun (WGS) entry which is preliminary data.</text>
</comment>
<evidence type="ECO:0000256" key="1">
    <source>
        <dbReference type="ARBA" id="ARBA00007381"/>
    </source>
</evidence>
<dbReference type="RefSeq" id="WP_340365068.1">
    <property type="nucleotide sequence ID" value="NZ_JBBKZV010000011.1"/>
</dbReference>
<dbReference type="CDD" id="cd10235">
    <property type="entry name" value="ASKHA_NBD_HSP70_HscC"/>
    <property type="match status" value="1"/>
</dbReference>
<evidence type="ECO:0000313" key="5">
    <source>
        <dbReference type="EMBL" id="MEJ8824033.1"/>
    </source>
</evidence>
<gene>
    <name evidence="5" type="ORF">WKW80_18705</name>
</gene>
<evidence type="ECO:0000256" key="4">
    <source>
        <dbReference type="RuleBase" id="RU003322"/>
    </source>
</evidence>
<evidence type="ECO:0000256" key="3">
    <source>
        <dbReference type="ARBA" id="ARBA00022840"/>
    </source>
</evidence>
<name>A0ABU8W224_9BURK</name>
<dbReference type="EMBL" id="JBBKZV010000011">
    <property type="protein sequence ID" value="MEJ8824033.1"/>
    <property type="molecule type" value="Genomic_DNA"/>
</dbReference>
<dbReference type="InterPro" id="IPR013126">
    <property type="entry name" value="Hsp_70_fam"/>
</dbReference>
<dbReference type="PROSITE" id="PS01036">
    <property type="entry name" value="HSP70_3"/>
    <property type="match status" value="1"/>
</dbReference>
<dbReference type="InterPro" id="IPR029047">
    <property type="entry name" value="HSP70_peptide-bd_sf"/>
</dbReference>
<dbReference type="InterPro" id="IPR042030">
    <property type="entry name" value="HscC_NBD"/>
</dbReference>
<proteinExistence type="inferred from homology"/>
<dbReference type="Gene3D" id="2.60.34.10">
    <property type="entry name" value="Substrate Binding Domain Of DNAk, Chain A, domain 1"/>
    <property type="match status" value="1"/>
</dbReference>
<comment type="similarity">
    <text evidence="1 4">Belongs to the heat shock protein 70 family.</text>
</comment>